<accession>A0A3P7HX14</accession>
<dbReference type="Proteomes" id="UP000270094">
    <property type="component" value="Unassembled WGS sequence"/>
</dbReference>
<dbReference type="OrthoDB" id="10510470at2759"/>
<sequence length="49" mass="5184">MLVSQKVLLPRGAGYTLDNLAAVKLLNDLTALTVNGITPYTSPLQSAKL</sequence>
<dbReference type="AlphaFoldDB" id="A0A3P7HX14"/>
<reference evidence="1 2" key="1">
    <citation type="submission" date="2018-11" db="EMBL/GenBank/DDBJ databases">
        <authorList>
            <consortium name="Pathogen Informatics"/>
        </authorList>
    </citation>
    <scope>NUCLEOTIDE SEQUENCE [LARGE SCALE GENOMIC DNA]</scope>
</reference>
<dbReference type="EMBL" id="UYYB01000940">
    <property type="protein sequence ID" value="VDM65551.1"/>
    <property type="molecule type" value="Genomic_DNA"/>
</dbReference>
<protein>
    <submittedName>
        <fullName evidence="1">Uncharacterized protein</fullName>
    </submittedName>
</protein>
<gene>
    <name evidence="1" type="ORF">SVUK_LOCUS549</name>
</gene>
<name>A0A3P7HX14_STRVU</name>
<evidence type="ECO:0000313" key="2">
    <source>
        <dbReference type="Proteomes" id="UP000270094"/>
    </source>
</evidence>
<proteinExistence type="predicted"/>
<organism evidence="1 2">
    <name type="scientific">Strongylus vulgaris</name>
    <name type="common">Blood worm</name>
    <dbReference type="NCBI Taxonomy" id="40348"/>
    <lineage>
        <taxon>Eukaryota</taxon>
        <taxon>Metazoa</taxon>
        <taxon>Ecdysozoa</taxon>
        <taxon>Nematoda</taxon>
        <taxon>Chromadorea</taxon>
        <taxon>Rhabditida</taxon>
        <taxon>Rhabditina</taxon>
        <taxon>Rhabditomorpha</taxon>
        <taxon>Strongyloidea</taxon>
        <taxon>Strongylidae</taxon>
        <taxon>Strongylus</taxon>
    </lineage>
</organism>
<keyword evidence="2" id="KW-1185">Reference proteome</keyword>
<evidence type="ECO:0000313" key="1">
    <source>
        <dbReference type="EMBL" id="VDM65551.1"/>
    </source>
</evidence>